<dbReference type="AlphaFoldDB" id="A0A5N5KQ61"/>
<dbReference type="InterPro" id="IPR011146">
    <property type="entry name" value="HIT-like"/>
</dbReference>
<dbReference type="InterPro" id="IPR001310">
    <property type="entry name" value="Histidine_triad_HIT"/>
</dbReference>
<dbReference type="PANTHER" id="PTHR23089">
    <property type="entry name" value="HISTIDINE TRIAD HIT PROTEIN"/>
    <property type="match status" value="1"/>
</dbReference>
<keyword evidence="3" id="KW-1185">Reference proteome</keyword>
<accession>A0A5N5KQ61</accession>
<dbReference type="SUPFAM" id="SSF54197">
    <property type="entry name" value="HIT-like"/>
    <property type="match status" value="1"/>
</dbReference>
<sequence length="196" mass="21976">MAAIGSFSLLRNSAVTQRAFSNVKVSQSAAFSFNSIKFFQPRLSQSYIVMVSSIEIWFRWKSVDPIISVKNHALKVAVQSLLCANVVHDEEASAKAAAASADSGAPTIYYLLEFQSPYFLSQDYRVFFITVFPSLFSFDKIIAKEISSSIVYEDEKVLAFRDINLQAPVHVLVIPKNLYHLHLHVLGGRQMKWPPG</sequence>
<comment type="caution">
    <text evidence="2">The sequence shown here is derived from an EMBL/GenBank/DDBJ whole genome shotgun (WGS) entry which is preliminary data.</text>
</comment>
<feature type="domain" description="HIT" evidence="1">
    <location>
        <begin position="144"/>
        <end position="177"/>
    </location>
</feature>
<reference evidence="3" key="1">
    <citation type="journal article" date="2019" name="Gigascience">
        <title>De novo genome assembly of the endangered Acer yangbiense, a plant species with extremely small populations endemic to Yunnan Province, China.</title>
        <authorList>
            <person name="Yang J."/>
            <person name="Wariss H.M."/>
            <person name="Tao L."/>
            <person name="Zhang R."/>
            <person name="Yun Q."/>
            <person name="Hollingsworth P."/>
            <person name="Dao Z."/>
            <person name="Luo G."/>
            <person name="Guo H."/>
            <person name="Ma Y."/>
            <person name="Sun W."/>
        </authorList>
    </citation>
    <scope>NUCLEOTIDE SEQUENCE [LARGE SCALE GENOMIC DNA]</scope>
    <source>
        <strain evidence="3">cv. br00</strain>
    </source>
</reference>
<dbReference type="Gene3D" id="3.30.428.10">
    <property type="entry name" value="HIT-like"/>
    <property type="match status" value="1"/>
</dbReference>
<evidence type="ECO:0000313" key="3">
    <source>
        <dbReference type="Proteomes" id="UP000326939"/>
    </source>
</evidence>
<name>A0A5N5KQ61_9ROSI</name>
<evidence type="ECO:0000313" key="2">
    <source>
        <dbReference type="EMBL" id="KAB5532266.1"/>
    </source>
</evidence>
<gene>
    <name evidence="2" type="ORF">DKX38_018936</name>
</gene>
<proteinExistence type="predicted"/>
<dbReference type="Pfam" id="PF01230">
    <property type="entry name" value="HIT"/>
    <property type="match status" value="1"/>
</dbReference>
<dbReference type="InterPro" id="IPR036265">
    <property type="entry name" value="HIT-like_sf"/>
</dbReference>
<dbReference type="Proteomes" id="UP000326939">
    <property type="component" value="Chromosome 12"/>
</dbReference>
<dbReference type="EMBL" id="VDCV01000012">
    <property type="protein sequence ID" value="KAB5532266.1"/>
    <property type="molecule type" value="Genomic_DNA"/>
</dbReference>
<evidence type="ECO:0000259" key="1">
    <source>
        <dbReference type="Pfam" id="PF01230"/>
    </source>
</evidence>
<protein>
    <recommendedName>
        <fullName evidence="1">HIT domain-containing protein</fullName>
    </recommendedName>
</protein>
<dbReference type="PRINTS" id="PR00332">
    <property type="entry name" value="HISTRIAD"/>
</dbReference>
<dbReference type="GO" id="GO:0047627">
    <property type="term" value="F:adenylylsulfatase activity"/>
    <property type="evidence" value="ECO:0007669"/>
    <property type="project" value="UniProtKB-ARBA"/>
</dbReference>
<organism evidence="2 3">
    <name type="scientific">Salix brachista</name>
    <dbReference type="NCBI Taxonomy" id="2182728"/>
    <lineage>
        <taxon>Eukaryota</taxon>
        <taxon>Viridiplantae</taxon>
        <taxon>Streptophyta</taxon>
        <taxon>Embryophyta</taxon>
        <taxon>Tracheophyta</taxon>
        <taxon>Spermatophyta</taxon>
        <taxon>Magnoliopsida</taxon>
        <taxon>eudicotyledons</taxon>
        <taxon>Gunneridae</taxon>
        <taxon>Pentapetalae</taxon>
        <taxon>rosids</taxon>
        <taxon>fabids</taxon>
        <taxon>Malpighiales</taxon>
        <taxon>Salicaceae</taxon>
        <taxon>Saliceae</taxon>
        <taxon>Salix</taxon>
    </lineage>
</organism>